<comment type="caution">
    <text evidence="9">The sequence shown here is derived from an EMBL/GenBank/DDBJ whole genome shotgun (WGS) entry which is preliminary data.</text>
</comment>
<reference evidence="9 10" key="2">
    <citation type="submission" date="2014-10" db="EMBL/GenBank/DDBJ databases">
        <title>Paracoccus sanguinis sp. nov., isolated from clinical specimens of New York State patients.</title>
        <authorList>
            <person name="Mingle L.A."/>
            <person name="Cole J.A."/>
            <person name="Lapierre P."/>
            <person name="Musser K.A."/>
        </authorList>
    </citation>
    <scope>NUCLEOTIDE SEQUENCE [LARGE SCALE GENOMIC DNA]</scope>
    <source>
        <strain evidence="9 10">HAMBI 3106</strain>
    </source>
</reference>
<dbReference type="OrthoDB" id="9807082at2"/>
<comment type="similarity">
    <text evidence="2 8">Belongs to the 4-toluene sulfonate uptake permease (TSUP) (TC 2.A.102) family.</text>
</comment>
<feature type="transmembrane region" description="Helical" evidence="8">
    <location>
        <begin position="227"/>
        <end position="248"/>
    </location>
</feature>
<comment type="subcellular location">
    <subcellularLocation>
        <location evidence="1 8">Cell membrane</location>
        <topology evidence="1 8">Multi-pass membrane protein</topology>
    </subcellularLocation>
</comment>
<dbReference type="PANTHER" id="PTHR30269">
    <property type="entry name" value="TRANSMEMBRANE PROTEIN YFCA"/>
    <property type="match status" value="1"/>
</dbReference>
<evidence type="ECO:0000256" key="4">
    <source>
        <dbReference type="ARBA" id="ARBA00022475"/>
    </source>
</evidence>
<keyword evidence="4 8" id="KW-1003">Cell membrane</keyword>
<dbReference type="STRING" id="690417.IC63_15870"/>
<evidence type="ECO:0000256" key="5">
    <source>
        <dbReference type="ARBA" id="ARBA00022692"/>
    </source>
</evidence>
<feature type="transmembrane region" description="Helical" evidence="8">
    <location>
        <begin position="73"/>
        <end position="92"/>
    </location>
</feature>
<evidence type="ECO:0000256" key="7">
    <source>
        <dbReference type="ARBA" id="ARBA00023136"/>
    </source>
</evidence>
<name>A0A099EV41_9RHOB</name>
<dbReference type="PANTHER" id="PTHR30269:SF0">
    <property type="entry name" value="MEMBRANE TRANSPORTER PROTEIN YFCA-RELATED"/>
    <property type="match status" value="1"/>
</dbReference>
<keyword evidence="3" id="KW-0813">Transport</keyword>
<evidence type="ECO:0000313" key="10">
    <source>
        <dbReference type="Proteomes" id="UP000029917"/>
    </source>
</evidence>
<keyword evidence="6 8" id="KW-1133">Transmembrane helix</keyword>
<feature type="transmembrane region" description="Helical" evidence="8">
    <location>
        <begin position="39"/>
        <end position="61"/>
    </location>
</feature>
<dbReference type="InterPro" id="IPR002781">
    <property type="entry name" value="TM_pro_TauE-like"/>
</dbReference>
<dbReference type="Proteomes" id="UP000029917">
    <property type="component" value="Unassembled WGS sequence"/>
</dbReference>
<evidence type="ECO:0000313" key="9">
    <source>
        <dbReference type="EMBL" id="KGJ01871.1"/>
    </source>
</evidence>
<keyword evidence="5 8" id="KW-0812">Transmembrane</keyword>
<dbReference type="EMBL" id="JRKS01000085">
    <property type="protein sequence ID" value="KGJ01871.1"/>
    <property type="molecule type" value="Genomic_DNA"/>
</dbReference>
<evidence type="ECO:0000256" key="6">
    <source>
        <dbReference type="ARBA" id="ARBA00022989"/>
    </source>
</evidence>
<keyword evidence="10" id="KW-1185">Reference proteome</keyword>
<dbReference type="RefSeq" id="WP_036722038.1">
    <property type="nucleotide sequence ID" value="NZ_JRKS01000085.1"/>
</dbReference>
<organism evidence="9 10">
    <name type="scientific">Paracoccus sphaerophysae</name>
    <dbReference type="NCBI Taxonomy" id="690417"/>
    <lineage>
        <taxon>Bacteria</taxon>
        <taxon>Pseudomonadati</taxon>
        <taxon>Pseudomonadota</taxon>
        <taxon>Alphaproteobacteria</taxon>
        <taxon>Rhodobacterales</taxon>
        <taxon>Paracoccaceae</taxon>
        <taxon>Paracoccus</taxon>
    </lineage>
</organism>
<evidence type="ECO:0000256" key="8">
    <source>
        <dbReference type="RuleBase" id="RU363041"/>
    </source>
</evidence>
<dbReference type="InterPro" id="IPR052017">
    <property type="entry name" value="TSUP"/>
</dbReference>
<proteinExistence type="inferred from homology"/>
<sequence>MTDFLLLLVAGFLGGMLNAVAGGGTFITFPALVFTGVPVVAANATTTVAALPGYLAAAIGFRRDIGRIDRALVTRLTVLTMLGGAAGSALLLVSSNNAFAAIVPFLLLAATLVFLGGPRIREIASQYRGGVTAFGAGTMIPVAVYGGYFNGGLGIVLLALFSLWGMTDLHAMNGLKSWLSFALAIISTVIFAAGGQIVWWECLAMSIGTILGGSSGAPVARRIPAPVLRGLIAVVGFGMTAVFFWRLINGA</sequence>
<reference evidence="9 10" key="1">
    <citation type="submission" date="2014-09" db="EMBL/GenBank/DDBJ databases">
        <authorList>
            <person name="McGinnis J.M."/>
            <person name="Wolfgang W.J."/>
        </authorList>
    </citation>
    <scope>NUCLEOTIDE SEQUENCE [LARGE SCALE GENOMIC DNA]</scope>
    <source>
        <strain evidence="9 10">HAMBI 3106</strain>
    </source>
</reference>
<evidence type="ECO:0000256" key="2">
    <source>
        <dbReference type="ARBA" id="ARBA00009142"/>
    </source>
</evidence>
<feature type="transmembrane region" description="Helical" evidence="8">
    <location>
        <begin position="178"/>
        <end position="197"/>
    </location>
</feature>
<keyword evidence="7 8" id="KW-0472">Membrane</keyword>
<protein>
    <recommendedName>
        <fullName evidence="8">Probable membrane transporter protein</fullName>
    </recommendedName>
</protein>
<dbReference type="AlphaFoldDB" id="A0A099EV41"/>
<evidence type="ECO:0000256" key="3">
    <source>
        <dbReference type="ARBA" id="ARBA00022448"/>
    </source>
</evidence>
<dbReference type="GO" id="GO:0005886">
    <property type="term" value="C:plasma membrane"/>
    <property type="evidence" value="ECO:0007669"/>
    <property type="project" value="UniProtKB-SubCell"/>
</dbReference>
<accession>A0A099EV41</accession>
<evidence type="ECO:0000256" key="1">
    <source>
        <dbReference type="ARBA" id="ARBA00004651"/>
    </source>
</evidence>
<gene>
    <name evidence="9" type="ORF">IC63_15870</name>
</gene>
<feature type="transmembrane region" description="Helical" evidence="8">
    <location>
        <begin position="98"/>
        <end position="117"/>
    </location>
</feature>
<dbReference type="Pfam" id="PF01925">
    <property type="entry name" value="TauE"/>
    <property type="match status" value="1"/>
</dbReference>